<dbReference type="SMART" id="SM00986">
    <property type="entry name" value="UDG"/>
    <property type="match status" value="1"/>
</dbReference>
<accession>A0A917T370</accession>
<keyword evidence="5" id="KW-0227">DNA damage</keyword>
<keyword evidence="9" id="KW-0234">DNA repair</keyword>
<keyword evidence="3" id="KW-0004">4Fe-4S</keyword>
<evidence type="ECO:0000256" key="9">
    <source>
        <dbReference type="ARBA" id="ARBA00023204"/>
    </source>
</evidence>
<dbReference type="AlphaFoldDB" id="A0A917T370"/>
<evidence type="ECO:0000259" key="10">
    <source>
        <dbReference type="SMART" id="SM00986"/>
    </source>
</evidence>
<evidence type="ECO:0000256" key="8">
    <source>
        <dbReference type="ARBA" id="ARBA00023014"/>
    </source>
</evidence>
<dbReference type="RefSeq" id="WP_188942995.1">
    <property type="nucleotide sequence ID" value="NZ_BMNA01000006.1"/>
</dbReference>
<keyword evidence="8" id="KW-0411">Iron-sulfur</keyword>
<dbReference type="Pfam" id="PF03167">
    <property type="entry name" value="UDG"/>
    <property type="match status" value="1"/>
</dbReference>
<dbReference type="GO" id="GO:0006281">
    <property type="term" value="P:DNA repair"/>
    <property type="evidence" value="ECO:0007669"/>
    <property type="project" value="UniProtKB-KW"/>
</dbReference>
<dbReference type="GO" id="GO:0051539">
    <property type="term" value="F:4 iron, 4 sulfur cluster binding"/>
    <property type="evidence" value="ECO:0007669"/>
    <property type="project" value="UniProtKB-KW"/>
</dbReference>
<evidence type="ECO:0000256" key="4">
    <source>
        <dbReference type="ARBA" id="ARBA00022723"/>
    </source>
</evidence>
<reference evidence="11" key="2">
    <citation type="submission" date="2020-09" db="EMBL/GenBank/DDBJ databases">
        <authorList>
            <person name="Sun Q."/>
            <person name="Zhou Y."/>
        </authorList>
    </citation>
    <scope>NUCLEOTIDE SEQUENCE</scope>
    <source>
        <strain evidence="11">CGMCC 4.7308</strain>
    </source>
</reference>
<dbReference type="PANTHER" id="PTHR33693:SF9">
    <property type="entry name" value="TYPE-4 URACIL-DNA GLYCOSYLASE"/>
    <property type="match status" value="1"/>
</dbReference>
<evidence type="ECO:0000256" key="1">
    <source>
        <dbReference type="ARBA" id="ARBA00006521"/>
    </source>
</evidence>
<dbReference type="EMBL" id="BMNA01000006">
    <property type="protein sequence ID" value="GGM08588.1"/>
    <property type="molecule type" value="Genomic_DNA"/>
</dbReference>
<keyword evidence="6" id="KW-0378">Hydrolase</keyword>
<keyword evidence="12" id="KW-1185">Reference proteome</keyword>
<keyword evidence="7" id="KW-0408">Iron</keyword>
<dbReference type="Gene3D" id="3.40.470.10">
    <property type="entry name" value="Uracil-DNA glycosylase-like domain"/>
    <property type="match status" value="1"/>
</dbReference>
<dbReference type="InterPro" id="IPR051536">
    <property type="entry name" value="UDG_Type-4/5"/>
</dbReference>
<evidence type="ECO:0000256" key="7">
    <source>
        <dbReference type="ARBA" id="ARBA00023004"/>
    </source>
</evidence>
<dbReference type="SMART" id="SM00987">
    <property type="entry name" value="UreE_C"/>
    <property type="match status" value="1"/>
</dbReference>
<gene>
    <name evidence="11" type="ORF">GCM10011594_30630</name>
</gene>
<dbReference type="CDD" id="cd10030">
    <property type="entry name" value="UDG-F4_TTUDGA_SPO1dp_like"/>
    <property type="match status" value="1"/>
</dbReference>
<evidence type="ECO:0000256" key="3">
    <source>
        <dbReference type="ARBA" id="ARBA00022485"/>
    </source>
</evidence>
<dbReference type="NCBIfam" id="TIGR03914">
    <property type="entry name" value="UDG_fam_dom"/>
    <property type="match status" value="1"/>
</dbReference>
<dbReference type="GO" id="GO:0046872">
    <property type="term" value="F:metal ion binding"/>
    <property type="evidence" value="ECO:0007669"/>
    <property type="project" value="UniProtKB-KW"/>
</dbReference>
<feature type="domain" description="Uracil-DNA glycosylase-like" evidence="10">
    <location>
        <begin position="43"/>
        <end position="215"/>
    </location>
</feature>
<keyword evidence="4" id="KW-0479">Metal-binding</keyword>
<dbReference type="InterPro" id="IPR005122">
    <property type="entry name" value="Uracil-DNA_glycosylase-like"/>
</dbReference>
<protein>
    <recommendedName>
        <fullName evidence="2">Type-4 uracil-DNA glycosylase</fullName>
    </recommendedName>
</protein>
<comment type="similarity">
    <text evidence="1">Belongs to the uracil-DNA glycosylase (UDG) superfamily. Type 4 (UDGa) family.</text>
</comment>
<evidence type="ECO:0000313" key="11">
    <source>
        <dbReference type="EMBL" id="GGM08588.1"/>
    </source>
</evidence>
<evidence type="ECO:0000313" key="12">
    <source>
        <dbReference type="Proteomes" id="UP000655208"/>
    </source>
</evidence>
<dbReference type="InterPro" id="IPR005273">
    <property type="entry name" value="Ura-DNA_glyco_family4"/>
</dbReference>
<dbReference type="PANTHER" id="PTHR33693">
    <property type="entry name" value="TYPE-5 URACIL-DNA GLYCOSYLASE"/>
    <property type="match status" value="1"/>
</dbReference>
<dbReference type="Proteomes" id="UP000655208">
    <property type="component" value="Unassembled WGS sequence"/>
</dbReference>
<dbReference type="SUPFAM" id="SSF52141">
    <property type="entry name" value="Uracil-DNA glycosylase-like"/>
    <property type="match status" value="1"/>
</dbReference>
<dbReference type="GO" id="GO:0097506">
    <property type="term" value="F:deaminated base DNA N-glycosylase activity"/>
    <property type="evidence" value="ECO:0007669"/>
    <property type="project" value="UniProtKB-ARBA"/>
</dbReference>
<dbReference type="InterPro" id="IPR036895">
    <property type="entry name" value="Uracil-DNA_glycosylase-like_sf"/>
</dbReference>
<organism evidence="11 12">
    <name type="scientific">Nakamurella endophytica</name>
    <dbReference type="NCBI Taxonomy" id="1748367"/>
    <lineage>
        <taxon>Bacteria</taxon>
        <taxon>Bacillati</taxon>
        <taxon>Actinomycetota</taxon>
        <taxon>Actinomycetes</taxon>
        <taxon>Nakamurellales</taxon>
        <taxon>Nakamurellaceae</taxon>
        <taxon>Nakamurella</taxon>
    </lineage>
</organism>
<name>A0A917T370_9ACTN</name>
<sequence length="224" mass="23756">MPARTDATPFLPHTPDPDLPELSEAVQGCRGCELYQDATHAVFGEGRRGAPLMLVGEQPGDAEDRAGRPFIGPAGRLLDRALAEAGIDRERAYVTNAVKHFRFKSTAGSTRRIHATPGAGHIRACAPWLRAELGAVEPDVVVALGATAAQALMGPSFRVTQQRGLLLDWPPEAGPYAGVQTRTHLLLATIHPSAVLRADPQTREEAFAGLVADLRVAAQALPAA</sequence>
<dbReference type="NCBIfam" id="TIGR00758">
    <property type="entry name" value="UDG_fam4"/>
    <property type="match status" value="1"/>
</dbReference>
<proteinExistence type="inferred from homology"/>
<evidence type="ECO:0000256" key="6">
    <source>
        <dbReference type="ARBA" id="ARBA00022801"/>
    </source>
</evidence>
<comment type="caution">
    <text evidence="11">The sequence shown here is derived from an EMBL/GenBank/DDBJ whole genome shotgun (WGS) entry which is preliminary data.</text>
</comment>
<evidence type="ECO:0000256" key="5">
    <source>
        <dbReference type="ARBA" id="ARBA00022763"/>
    </source>
</evidence>
<evidence type="ECO:0000256" key="2">
    <source>
        <dbReference type="ARBA" id="ARBA00019403"/>
    </source>
</evidence>
<reference evidence="11" key="1">
    <citation type="journal article" date="2014" name="Int. J. Syst. Evol. Microbiol.">
        <title>Complete genome sequence of Corynebacterium casei LMG S-19264T (=DSM 44701T), isolated from a smear-ripened cheese.</title>
        <authorList>
            <consortium name="US DOE Joint Genome Institute (JGI-PGF)"/>
            <person name="Walter F."/>
            <person name="Albersmeier A."/>
            <person name="Kalinowski J."/>
            <person name="Ruckert C."/>
        </authorList>
    </citation>
    <scope>NUCLEOTIDE SEQUENCE</scope>
    <source>
        <strain evidence="11">CGMCC 4.7308</strain>
    </source>
</reference>